<evidence type="ECO:0000313" key="2">
    <source>
        <dbReference type="Proteomes" id="UP001612415"/>
    </source>
</evidence>
<name>A0ABW7YHD7_STRCE</name>
<reference evidence="1 2" key="1">
    <citation type="submission" date="2024-10" db="EMBL/GenBank/DDBJ databases">
        <title>The Natural Products Discovery Center: Release of the First 8490 Sequenced Strains for Exploring Actinobacteria Biosynthetic Diversity.</title>
        <authorList>
            <person name="Kalkreuter E."/>
            <person name="Kautsar S.A."/>
            <person name="Yang D."/>
            <person name="Bader C.D."/>
            <person name="Teijaro C.N."/>
            <person name="Fluegel L."/>
            <person name="Davis C.M."/>
            <person name="Simpson J.R."/>
            <person name="Lauterbach L."/>
            <person name="Steele A.D."/>
            <person name="Gui C."/>
            <person name="Meng S."/>
            <person name="Li G."/>
            <person name="Viehrig K."/>
            <person name="Ye F."/>
            <person name="Su P."/>
            <person name="Kiefer A.F."/>
            <person name="Nichols A."/>
            <person name="Cepeda A.J."/>
            <person name="Yan W."/>
            <person name="Fan B."/>
            <person name="Jiang Y."/>
            <person name="Adhikari A."/>
            <person name="Zheng C.-J."/>
            <person name="Schuster L."/>
            <person name="Cowan T.M."/>
            <person name="Smanski M.J."/>
            <person name="Chevrette M.G."/>
            <person name="De Carvalho L.P.S."/>
            <person name="Shen B."/>
        </authorList>
    </citation>
    <scope>NUCLEOTIDE SEQUENCE [LARGE SCALE GENOMIC DNA]</scope>
    <source>
        <strain evidence="1 2">NPDC051599</strain>
    </source>
</reference>
<dbReference type="EMBL" id="JBITDC010000034">
    <property type="protein sequence ID" value="MFI5681832.1"/>
    <property type="molecule type" value="Genomic_DNA"/>
</dbReference>
<protein>
    <submittedName>
        <fullName evidence="1">Uncharacterized protein</fullName>
    </submittedName>
</protein>
<accession>A0ABW7YHD7</accession>
<comment type="caution">
    <text evidence="1">The sequence shown here is derived from an EMBL/GenBank/DDBJ whole genome shotgun (WGS) entry which is preliminary data.</text>
</comment>
<keyword evidence="2" id="KW-1185">Reference proteome</keyword>
<sequence>MARIGPGHTAFADRLAQTYGDESELVEAVRVLERLSKALDQVGVPVTEP</sequence>
<proteinExistence type="predicted"/>
<evidence type="ECO:0000313" key="1">
    <source>
        <dbReference type="EMBL" id="MFI5681832.1"/>
    </source>
</evidence>
<dbReference type="Proteomes" id="UP001612415">
    <property type="component" value="Unassembled WGS sequence"/>
</dbReference>
<gene>
    <name evidence="1" type="ORF">ACIA8P_45950</name>
</gene>
<organism evidence="1 2">
    <name type="scientific">Streptomyces cellulosae</name>
    <dbReference type="NCBI Taxonomy" id="1968"/>
    <lineage>
        <taxon>Bacteria</taxon>
        <taxon>Bacillati</taxon>
        <taxon>Actinomycetota</taxon>
        <taxon>Actinomycetes</taxon>
        <taxon>Kitasatosporales</taxon>
        <taxon>Streptomycetaceae</taxon>
        <taxon>Streptomyces</taxon>
    </lineage>
</organism>
<dbReference type="RefSeq" id="WP_398662832.1">
    <property type="nucleotide sequence ID" value="NZ_JBITDC010000034.1"/>
</dbReference>